<dbReference type="AlphaFoldDB" id="K6VKP5"/>
<evidence type="ECO:0000313" key="2">
    <source>
        <dbReference type="EMBL" id="GAB69992.1"/>
    </source>
</evidence>
<dbReference type="KEGG" id="pcy:PCYB_007410"/>
<dbReference type="RefSeq" id="XP_004228207.1">
    <property type="nucleotide sequence ID" value="XM_004228159.1"/>
</dbReference>
<accession>K6VKP5</accession>
<keyword evidence="1" id="KW-0812">Transmembrane</keyword>
<keyword evidence="1" id="KW-0472">Membrane</keyword>
<reference evidence="2 3" key="1">
    <citation type="journal article" date="2012" name="Nat. Genet.">
        <title>Plasmodium cynomolgi genome sequences provide insight into Plasmodium vivax and the monkey malaria clade.</title>
        <authorList>
            <person name="Tachibana S."/>
            <person name="Sullivan S.A."/>
            <person name="Kawai S."/>
            <person name="Nakamura S."/>
            <person name="Kim H.R."/>
            <person name="Goto N."/>
            <person name="Arisue N."/>
            <person name="Palacpac N.M.Q."/>
            <person name="Honma H."/>
            <person name="Yagi M."/>
            <person name="Tougan T."/>
            <person name="Katakai Y."/>
            <person name="Kaneko O."/>
            <person name="Mita T."/>
            <person name="Kita K."/>
            <person name="Yasutomi Y."/>
            <person name="Sutton P.L."/>
            <person name="Shakhbatyan R."/>
            <person name="Horii T."/>
            <person name="Yasunaga T."/>
            <person name="Barnwell J.W."/>
            <person name="Escalante A.A."/>
            <person name="Carlton J.M."/>
            <person name="Tanabe K."/>
        </authorList>
    </citation>
    <scope>NUCLEOTIDE SEQUENCE [LARGE SCALE GENOMIC DNA]</scope>
    <source>
        <strain evidence="2 3">B</strain>
    </source>
</reference>
<dbReference type="PhylomeDB" id="K6VKP5"/>
<dbReference type="Proteomes" id="UP000006319">
    <property type="component" value="Unassembled WGS sequence"/>
</dbReference>
<organism evidence="2 3">
    <name type="scientific">Plasmodium cynomolgi (strain B)</name>
    <dbReference type="NCBI Taxonomy" id="1120755"/>
    <lineage>
        <taxon>Eukaryota</taxon>
        <taxon>Sar</taxon>
        <taxon>Alveolata</taxon>
        <taxon>Apicomplexa</taxon>
        <taxon>Aconoidasida</taxon>
        <taxon>Haemosporida</taxon>
        <taxon>Plasmodiidae</taxon>
        <taxon>Plasmodium</taxon>
        <taxon>Plasmodium (Plasmodium)</taxon>
    </lineage>
</organism>
<evidence type="ECO:0000313" key="3">
    <source>
        <dbReference type="Proteomes" id="UP000006319"/>
    </source>
</evidence>
<keyword evidence="1" id="KW-1133">Transmembrane helix</keyword>
<dbReference type="EMBL" id="DF158406">
    <property type="protein sequence ID" value="GAB69992.1"/>
    <property type="molecule type" value="Genomic_DNA"/>
</dbReference>
<keyword evidence="3" id="KW-1185">Reference proteome</keyword>
<name>K6VKP5_PLACD</name>
<gene>
    <name evidence="2" type="ORF">PCYB_007410</name>
</gene>
<proteinExistence type="predicted"/>
<evidence type="ECO:0000256" key="1">
    <source>
        <dbReference type="SAM" id="Phobius"/>
    </source>
</evidence>
<feature type="transmembrane region" description="Helical" evidence="1">
    <location>
        <begin position="81"/>
        <end position="103"/>
    </location>
</feature>
<feature type="transmembrane region" description="Helical" evidence="1">
    <location>
        <begin position="39"/>
        <end position="61"/>
    </location>
</feature>
<sequence length="137" mass="15655">MIWIFIKKNLSVNILKGKVLKTRLLLIGEQKVGASIVKWGIGTIVMCLIPLIGLIFPIIALAKKNVDFPEFLSSLKTQIPYLSSAFFITYCTIFILIIFYIFIKIVKYERLEAGKGKLNLREYCTLSKDIFLPKSYS</sequence>
<dbReference type="VEuPathDB" id="PlasmoDB:PCYB_007410"/>
<dbReference type="OMA" id="ITYCTIF"/>
<dbReference type="GeneID" id="14696531"/>
<protein>
    <submittedName>
        <fullName evidence="2">CYIR protein</fullName>
    </submittedName>
</protein>